<dbReference type="Proteomes" id="UP000515121">
    <property type="component" value="Unplaced"/>
</dbReference>
<comment type="activity regulation">
    <text evidence="12">Activated by a monovalent cation that binds near, but not in, the active site. The most likely occupant of the site in vivo is potassium. Ion binding induces a conformational change that may alter substrate affinity.</text>
</comment>
<dbReference type="EC" id="2.7.1.15" evidence="2 12"/>
<proteinExistence type="inferred from homology"/>
<dbReference type="GO" id="GO:0019303">
    <property type="term" value="P:D-ribose catabolic process"/>
    <property type="evidence" value="ECO:0007669"/>
    <property type="project" value="UniProtKB-UniRule"/>
</dbReference>
<feature type="binding site" evidence="12">
    <location>
        <position position="354"/>
    </location>
    <ligand>
        <name>K(+)</name>
        <dbReference type="ChEBI" id="CHEBI:29103"/>
    </ligand>
</feature>
<dbReference type="KEGG" id="dzi:111276589"/>
<dbReference type="UniPathway" id="UPA00916">
    <property type="reaction ID" value="UER00889"/>
</dbReference>
<sequence length="374" mass="39584">MKGIAFSPSNNFNCYSKIQTNQTPQPIKSLTQIPFPLFNHKNQNLPPLSFSINSTKTTQTPITQPPPLVVVGSANADIYVEIDRLPKEGETISAKNGQTLAGGKGANQATCGAKLSYPTYFVGQVGDDAHGKLISEALRNAGVRLEYLKSLGGGVPTGHAVVMLQSDGQNSIIIVGGANMSCWPDKLSDQDLDVVKKAGIVLLQREIPDSVNIQVGKAARSAGVTVIMDAGGMDAPMPQELLNFVDIFSPNESELGRLIGMPTANFEQICQAAAKCHKMGVKQVLVKLGAKGSALFVEGEKPIRQPIIPTAQVLDTTGAGDTFTASFAVALVEGKSKEECLRFAAAAASLCVQVKGAIPSMPDRKSVLNLLHYV</sequence>
<dbReference type="HAMAP" id="MF_01987">
    <property type="entry name" value="Ribokinase"/>
    <property type="match status" value="1"/>
</dbReference>
<feature type="binding site" evidence="12">
    <location>
        <begin position="103"/>
        <end position="107"/>
    </location>
    <ligand>
        <name>substrate</name>
    </ligand>
</feature>
<feature type="binding site" evidence="12">
    <location>
        <begin position="75"/>
        <end position="77"/>
    </location>
    <ligand>
        <name>substrate</name>
    </ligand>
</feature>
<keyword evidence="10 12" id="KW-0630">Potassium</keyword>
<comment type="similarity">
    <text evidence="12">Belongs to the carbohydrate kinase PfkB family. Ribokinase subfamily.</text>
</comment>
<evidence type="ECO:0000256" key="8">
    <source>
        <dbReference type="ARBA" id="ARBA00022840"/>
    </source>
</evidence>
<comment type="subcellular location">
    <subcellularLocation>
        <location evidence="12">Cytoplasm</location>
    </subcellularLocation>
    <subcellularLocation>
        <location evidence="12">Nucleus</location>
    </subcellularLocation>
</comment>
<evidence type="ECO:0000256" key="12">
    <source>
        <dbReference type="HAMAP-Rule" id="MF_03215"/>
    </source>
</evidence>
<gene>
    <name evidence="15" type="primary">LOC111276589</name>
</gene>
<evidence type="ECO:0000256" key="7">
    <source>
        <dbReference type="ARBA" id="ARBA00022777"/>
    </source>
</evidence>
<feature type="binding site" evidence="12">
    <location>
        <position position="206"/>
    </location>
    <ligand>
        <name>substrate</name>
    </ligand>
</feature>
<comment type="caution">
    <text evidence="12">Lacks conserved residue(s) required for the propagation of feature annotation.</text>
</comment>
<dbReference type="AlphaFoldDB" id="A0A6P5WQV4"/>
<dbReference type="InterPro" id="IPR002173">
    <property type="entry name" value="Carboh/pur_kinase_PfkB_CS"/>
</dbReference>
<dbReference type="GO" id="GO:0004747">
    <property type="term" value="F:ribokinase activity"/>
    <property type="evidence" value="ECO:0007669"/>
    <property type="project" value="UniProtKB-UniRule"/>
</dbReference>
<keyword evidence="5 12" id="KW-0479">Metal-binding</keyword>
<keyword evidence="9 12" id="KW-0460">Magnesium</keyword>
<comment type="catalytic activity">
    <reaction evidence="12">
        <text>D-ribose + ATP = D-ribose 5-phosphate + ADP + H(+)</text>
        <dbReference type="Rhea" id="RHEA:13697"/>
        <dbReference type="ChEBI" id="CHEBI:15378"/>
        <dbReference type="ChEBI" id="CHEBI:30616"/>
        <dbReference type="ChEBI" id="CHEBI:47013"/>
        <dbReference type="ChEBI" id="CHEBI:78346"/>
        <dbReference type="ChEBI" id="CHEBI:456216"/>
        <dbReference type="EC" id="2.7.1.15"/>
    </reaction>
</comment>
<dbReference type="SUPFAM" id="SSF53613">
    <property type="entry name" value="Ribokinase-like"/>
    <property type="match status" value="1"/>
</dbReference>
<keyword evidence="7 12" id="KW-0418">Kinase</keyword>
<evidence type="ECO:0000256" key="5">
    <source>
        <dbReference type="ARBA" id="ARBA00022723"/>
    </source>
</evidence>
<dbReference type="GO" id="GO:0005737">
    <property type="term" value="C:cytoplasm"/>
    <property type="evidence" value="ECO:0007669"/>
    <property type="project" value="UniProtKB-SubCell"/>
</dbReference>
<keyword evidence="11 12" id="KW-0119">Carbohydrate metabolism</keyword>
<keyword evidence="14" id="KW-1185">Reference proteome</keyword>
<dbReference type="InterPro" id="IPR011877">
    <property type="entry name" value="Ribokinase"/>
</dbReference>
<comment type="pathway">
    <text evidence="12">Carbohydrate metabolism; D-ribose degradation; D-ribose 5-phosphate from beta-D-ribopyranose: step 2/2.</text>
</comment>
<evidence type="ECO:0000313" key="14">
    <source>
        <dbReference type="Proteomes" id="UP000515121"/>
    </source>
</evidence>
<evidence type="ECO:0000256" key="1">
    <source>
        <dbReference type="ARBA" id="ARBA00005380"/>
    </source>
</evidence>
<feature type="binding site" evidence="12">
    <location>
        <position position="360"/>
    </location>
    <ligand>
        <name>K(+)</name>
        <dbReference type="ChEBI" id="CHEBI:29103"/>
    </ligand>
</feature>
<comment type="cofactor">
    <cofactor evidence="12">
        <name>Mg(2+)</name>
        <dbReference type="ChEBI" id="CHEBI:18420"/>
    </cofactor>
    <text evidence="12">Requires a divalent cation, most likely magnesium in vivo, as an electrophilic catalyst to aid phosphoryl group transfer. It is the chelate of the metal and the nucleotide that is the actual substrate.</text>
</comment>
<feature type="active site" description="Proton acceptor" evidence="12">
    <location>
        <position position="321"/>
    </location>
</feature>
<dbReference type="PROSITE" id="PS00583">
    <property type="entry name" value="PFKB_KINASES_1"/>
    <property type="match status" value="1"/>
</dbReference>
<keyword evidence="12" id="KW-0539">Nucleus</keyword>
<feature type="binding site" evidence="12">
    <location>
        <position position="317"/>
    </location>
    <ligand>
        <name>K(+)</name>
        <dbReference type="ChEBI" id="CHEBI:29103"/>
    </ligand>
</feature>
<feature type="domain" description="Carbohydrate kinase PfkB" evidence="13">
    <location>
        <begin position="68"/>
        <end position="363"/>
    </location>
</feature>
<comment type="function">
    <text evidence="12">Catalyzes the phosphorylation of ribose at O-5 in a reaction requiring ATP and magnesium. The resulting D-ribose-5-phosphate can then be used either for sythesis of nucleotides, histidine, and tryptophan, or as a component of the pentose phosphate pathway.</text>
</comment>
<dbReference type="GO" id="GO:0005524">
    <property type="term" value="F:ATP binding"/>
    <property type="evidence" value="ECO:0007669"/>
    <property type="project" value="UniProtKB-UniRule"/>
</dbReference>
<dbReference type="InterPro" id="IPR002139">
    <property type="entry name" value="Ribo/fructo_kinase"/>
</dbReference>
<keyword evidence="4 12" id="KW-0808">Transferase</keyword>
<evidence type="ECO:0000256" key="3">
    <source>
        <dbReference type="ARBA" id="ARBA00016943"/>
    </source>
</evidence>
<dbReference type="GO" id="GO:0005634">
    <property type="term" value="C:nucleus"/>
    <property type="evidence" value="ECO:0007669"/>
    <property type="project" value="UniProtKB-SubCell"/>
</dbReference>
<dbReference type="Gene3D" id="3.40.1190.20">
    <property type="match status" value="1"/>
</dbReference>
<feature type="binding site" evidence="12">
    <location>
        <position position="310"/>
    </location>
    <ligand>
        <name>ATP</name>
        <dbReference type="ChEBI" id="CHEBI:30616"/>
    </ligand>
</feature>
<dbReference type="PRINTS" id="PR00990">
    <property type="entry name" value="RIBOKINASE"/>
</dbReference>
<evidence type="ECO:0000256" key="6">
    <source>
        <dbReference type="ARBA" id="ARBA00022741"/>
    </source>
</evidence>
<keyword evidence="6 12" id="KW-0547">Nucleotide-binding</keyword>
<feature type="binding site" evidence="12">
    <location>
        <position position="251"/>
    </location>
    <ligand>
        <name>ATP</name>
        <dbReference type="ChEBI" id="CHEBI:30616"/>
    </ligand>
</feature>
<feature type="binding site" evidence="12">
    <location>
        <begin position="287"/>
        <end position="292"/>
    </location>
    <ligand>
        <name>ATP</name>
        <dbReference type="ChEBI" id="CHEBI:30616"/>
    </ligand>
</feature>
<dbReference type="Pfam" id="PF00294">
    <property type="entry name" value="PfkB"/>
    <property type="match status" value="1"/>
</dbReference>
<dbReference type="InterPro" id="IPR029056">
    <property type="entry name" value="Ribokinase-like"/>
</dbReference>
<dbReference type="PANTHER" id="PTHR10584:SF166">
    <property type="entry name" value="RIBOKINASE"/>
    <property type="match status" value="1"/>
</dbReference>
<feature type="binding site" evidence="12">
    <location>
        <begin position="320"/>
        <end position="321"/>
    </location>
    <ligand>
        <name>ATP</name>
        <dbReference type="ChEBI" id="CHEBI:30616"/>
    </ligand>
</feature>
<protein>
    <recommendedName>
        <fullName evidence="3 12">Ribokinase</fullName>
        <shortName evidence="12">RK</shortName>
        <ecNumber evidence="2 12">2.7.1.15</ecNumber>
    </recommendedName>
</protein>
<feature type="binding site" evidence="12">
    <location>
        <position position="356"/>
    </location>
    <ligand>
        <name>K(+)</name>
        <dbReference type="ChEBI" id="CHEBI:29103"/>
    </ligand>
</feature>
<accession>A0A6P5WQV4</accession>
<dbReference type="GO" id="GO:0046872">
    <property type="term" value="F:metal ion binding"/>
    <property type="evidence" value="ECO:0007669"/>
    <property type="project" value="UniProtKB-KW"/>
</dbReference>
<evidence type="ECO:0000256" key="10">
    <source>
        <dbReference type="ARBA" id="ARBA00022958"/>
    </source>
</evidence>
<comment type="similarity">
    <text evidence="1">Belongs to the carbohydrate kinase pfkB family.</text>
</comment>
<name>A0A6P5WQV4_DURZI</name>
<evidence type="ECO:0000313" key="15">
    <source>
        <dbReference type="RefSeq" id="XP_022718077.1"/>
    </source>
</evidence>
<keyword evidence="12" id="KW-0963">Cytoplasm</keyword>
<feature type="binding site" evidence="12">
    <location>
        <position position="315"/>
    </location>
    <ligand>
        <name>K(+)</name>
        <dbReference type="ChEBI" id="CHEBI:29103"/>
    </ligand>
</feature>
<dbReference type="OrthoDB" id="415590at2759"/>
<dbReference type="FunFam" id="3.40.1190.20:FF:000029">
    <property type="entry name" value="Ribokinase"/>
    <property type="match status" value="1"/>
</dbReference>
<evidence type="ECO:0000259" key="13">
    <source>
        <dbReference type="Pfam" id="PF00294"/>
    </source>
</evidence>
<evidence type="ECO:0000256" key="2">
    <source>
        <dbReference type="ARBA" id="ARBA00012035"/>
    </source>
</evidence>
<dbReference type="CDD" id="cd01174">
    <property type="entry name" value="ribokinase"/>
    <property type="match status" value="1"/>
</dbReference>
<dbReference type="GeneID" id="111276589"/>
<feature type="binding site" evidence="12">
    <location>
        <position position="351"/>
    </location>
    <ligand>
        <name>K(+)</name>
        <dbReference type="ChEBI" id="CHEBI:29103"/>
    </ligand>
</feature>
<reference evidence="15" key="1">
    <citation type="submission" date="2025-08" db="UniProtKB">
        <authorList>
            <consortium name="RefSeq"/>
        </authorList>
    </citation>
    <scope>IDENTIFICATION</scope>
    <source>
        <tissue evidence="15">Fruit stalk</tissue>
    </source>
</reference>
<evidence type="ECO:0000256" key="11">
    <source>
        <dbReference type="ARBA" id="ARBA00023277"/>
    </source>
</evidence>
<dbReference type="InterPro" id="IPR011611">
    <property type="entry name" value="PfkB_dom"/>
</dbReference>
<dbReference type="RefSeq" id="XP_022718077.1">
    <property type="nucleotide sequence ID" value="XM_022862342.1"/>
</dbReference>
<keyword evidence="8 12" id="KW-0067">ATP-binding</keyword>
<evidence type="ECO:0000256" key="9">
    <source>
        <dbReference type="ARBA" id="ARBA00022842"/>
    </source>
</evidence>
<dbReference type="PANTHER" id="PTHR10584">
    <property type="entry name" value="SUGAR KINASE"/>
    <property type="match status" value="1"/>
</dbReference>
<organism evidence="14 15">
    <name type="scientific">Durio zibethinus</name>
    <name type="common">Durian</name>
    <dbReference type="NCBI Taxonomy" id="66656"/>
    <lineage>
        <taxon>Eukaryota</taxon>
        <taxon>Viridiplantae</taxon>
        <taxon>Streptophyta</taxon>
        <taxon>Embryophyta</taxon>
        <taxon>Tracheophyta</taxon>
        <taxon>Spermatophyta</taxon>
        <taxon>Magnoliopsida</taxon>
        <taxon>eudicotyledons</taxon>
        <taxon>Gunneridae</taxon>
        <taxon>Pentapetalae</taxon>
        <taxon>rosids</taxon>
        <taxon>malvids</taxon>
        <taxon>Malvales</taxon>
        <taxon>Malvaceae</taxon>
        <taxon>Helicteroideae</taxon>
        <taxon>Durio</taxon>
    </lineage>
</organism>
<evidence type="ECO:0000256" key="4">
    <source>
        <dbReference type="ARBA" id="ARBA00022679"/>
    </source>
</evidence>
<comment type="subunit">
    <text evidence="12">Homodimer.</text>
</comment>
<feature type="binding site" evidence="12">
    <location>
        <position position="321"/>
    </location>
    <ligand>
        <name>substrate</name>
    </ligand>
</feature>